<evidence type="ECO:0000313" key="2">
    <source>
        <dbReference type="EMBL" id="MBL3654718.1"/>
    </source>
</evidence>
<dbReference type="Proteomes" id="UP000659388">
    <property type="component" value="Unassembled WGS sequence"/>
</dbReference>
<dbReference type="AlphaFoldDB" id="A0A937F5Z0"/>
<keyword evidence="1" id="KW-0812">Transmembrane</keyword>
<keyword evidence="3" id="KW-1185">Reference proteome</keyword>
<comment type="caution">
    <text evidence="2">The sequence shown here is derived from an EMBL/GenBank/DDBJ whole genome shotgun (WGS) entry which is preliminary data.</text>
</comment>
<proteinExistence type="predicted"/>
<evidence type="ECO:0000313" key="3">
    <source>
        <dbReference type="Proteomes" id="UP000659388"/>
    </source>
</evidence>
<reference evidence="2" key="1">
    <citation type="submission" date="2021-01" db="EMBL/GenBank/DDBJ databases">
        <title>Fulvivirga kasyanovii gen. nov., sp nov., a novel member of the phylum Bacteroidetes isolated from seawater in a mussel farm.</title>
        <authorList>
            <person name="Zhao L.-H."/>
            <person name="Wang Z.-J."/>
        </authorList>
    </citation>
    <scope>NUCLEOTIDE SEQUENCE</scope>
    <source>
        <strain evidence="2">2943</strain>
    </source>
</reference>
<sequence>MSRHEIRLRRKKMTSRRIESHKNYHDILKQHEKSSVGKRVVRLIIYVLILIGLLLIAYFAVKVVGAKNEKSACNEHIEKENTSRPDDFINVTLNMTDNGKT</sequence>
<protein>
    <submittedName>
        <fullName evidence="2">Uncharacterized protein</fullName>
    </submittedName>
</protein>
<evidence type="ECO:0000256" key="1">
    <source>
        <dbReference type="SAM" id="Phobius"/>
    </source>
</evidence>
<dbReference type="EMBL" id="JAESIY010000001">
    <property type="protein sequence ID" value="MBL3654718.1"/>
    <property type="molecule type" value="Genomic_DNA"/>
</dbReference>
<organism evidence="2 3">
    <name type="scientific">Fulvivirga sediminis</name>
    <dbReference type="NCBI Taxonomy" id="2803949"/>
    <lineage>
        <taxon>Bacteria</taxon>
        <taxon>Pseudomonadati</taxon>
        <taxon>Bacteroidota</taxon>
        <taxon>Cytophagia</taxon>
        <taxon>Cytophagales</taxon>
        <taxon>Fulvivirgaceae</taxon>
        <taxon>Fulvivirga</taxon>
    </lineage>
</organism>
<keyword evidence="1" id="KW-0472">Membrane</keyword>
<accession>A0A937F5Z0</accession>
<feature type="transmembrane region" description="Helical" evidence="1">
    <location>
        <begin position="43"/>
        <end position="61"/>
    </location>
</feature>
<gene>
    <name evidence="2" type="ORF">JL102_01150</name>
</gene>
<dbReference type="RefSeq" id="WP_202241794.1">
    <property type="nucleotide sequence ID" value="NZ_JAESIY010000001.1"/>
</dbReference>
<keyword evidence="1" id="KW-1133">Transmembrane helix</keyword>
<name>A0A937F5Z0_9BACT</name>